<keyword evidence="3" id="KW-1185">Reference proteome</keyword>
<keyword evidence="1" id="KW-0812">Transmembrane</keyword>
<dbReference type="EMBL" id="JAOYFB010000001">
    <property type="protein sequence ID" value="KAK4004560.1"/>
    <property type="molecule type" value="Genomic_DNA"/>
</dbReference>
<comment type="caution">
    <text evidence="2">The sequence shown here is derived from an EMBL/GenBank/DDBJ whole genome shotgun (WGS) entry which is preliminary data.</text>
</comment>
<evidence type="ECO:0000256" key="1">
    <source>
        <dbReference type="SAM" id="Phobius"/>
    </source>
</evidence>
<feature type="transmembrane region" description="Helical" evidence="1">
    <location>
        <begin position="28"/>
        <end position="46"/>
    </location>
</feature>
<dbReference type="Proteomes" id="UP001234178">
    <property type="component" value="Unassembled WGS sequence"/>
</dbReference>
<evidence type="ECO:0000313" key="3">
    <source>
        <dbReference type="Proteomes" id="UP001234178"/>
    </source>
</evidence>
<keyword evidence="1" id="KW-0472">Membrane</keyword>
<reference evidence="2 3" key="1">
    <citation type="journal article" date="2023" name="Nucleic Acids Res.">
        <title>The hologenome of Daphnia magna reveals possible DNA methylation and microbiome-mediated evolution of the host genome.</title>
        <authorList>
            <person name="Chaturvedi A."/>
            <person name="Li X."/>
            <person name="Dhandapani V."/>
            <person name="Marshall H."/>
            <person name="Kissane S."/>
            <person name="Cuenca-Cambronero M."/>
            <person name="Asole G."/>
            <person name="Calvet F."/>
            <person name="Ruiz-Romero M."/>
            <person name="Marangio P."/>
            <person name="Guigo R."/>
            <person name="Rago D."/>
            <person name="Mirbahai L."/>
            <person name="Eastwood N."/>
            <person name="Colbourne J.K."/>
            <person name="Zhou J."/>
            <person name="Mallon E."/>
            <person name="Orsini L."/>
        </authorList>
    </citation>
    <scope>NUCLEOTIDE SEQUENCE [LARGE SCALE GENOMIC DNA]</scope>
    <source>
        <strain evidence="2">LRV0_1</strain>
    </source>
</reference>
<protein>
    <submittedName>
        <fullName evidence="2">Uncharacterized protein</fullName>
    </submittedName>
</protein>
<sequence>MPKFGIQLSEISKIEVLKRKQSLQGGTWLGFAITFFLYVSLIYPFCTKGVIRSLGVYLMYCGGRKIIQ</sequence>
<name>A0ABQ9YV89_9CRUS</name>
<proteinExistence type="predicted"/>
<keyword evidence="1" id="KW-1133">Transmembrane helix</keyword>
<accession>A0ABQ9YV89</accession>
<evidence type="ECO:0000313" key="2">
    <source>
        <dbReference type="EMBL" id="KAK4004560.1"/>
    </source>
</evidence>
<organism evidence="2 3">
    <name type="scientific">Daphnia magna</name>
    <dbReference type="NCBI Taxonomy" id="35525"/>
    <lineage>
        <taxon>Eukaryota</taxon>
        <taxon>Metazoa</taxon>
        <taxon>Ecdysozoa</taxon>
        <taxon>Arthropoda</taxon>
        <taxon>Crustacea</taxon>
        <taxon>Branchiopoda</taxon>
        <taxon>Diplostraca</taxon>
        <taxon>Cladocera</taxon>
        <taxon>Anomopoda</taxon>
        <taxon>Daphniidae</taxon>
        <taxon>Daphnia</taxon>
    </lineage>
</organism>
<gene>
    <name evidence="2" type="ORF">OUZ56_006293</name>
</gene>